<dbReference type="Pfam" id="PF01590">
    <property type="entry name" value="GAF"/>
    <property type="match status" value="1"/>
</dbReference>
<evidence type="ECO:0000259" key="8">
    <source>
        <dbReference type="SMART" id="SM00065"/>
    </source>
</evidence>
<dbReference type="InterPro" id="IPR029016">
    <property type="entry name" value="GAF-like_dom_sf"/>
</dbReference>
<dbReference type="OrthoDB" id="9816309at2"/>
<dbReference type="GO" id="GO:0005524">
    <property type="term" value="F:ATP binding"/>
    <property type="evidence" value="ECO:0007669"/>
    <property type="project" value="UniProtKB-KW"/>
</dbReference>
<comment type="caution">
    <text evidence="10">The sequence shown here is derived from an EMBL/GenBank/DDBJ whole genome shotgun (WGS) entry which is preliminary data.</text>
</comment>
<gene>
    <name evidence="10" type="ORF">DDE23_07090</name>
</gene>
<dbReference type="GO" id="GO:0004673">
    <property type="term" value="F:protein histidine kinase activity"/>
    <property type="evidence" value="ECO:0007669"/>
    <property type="project" value="UniProtKB-EC"/>
</dbReference>
<feature type="domain" description="Signal transduction histidine kinase HWE region" evidence="9">
    <location>
        <begin position="152"/>
        <end position="235"/>
    </location>
</feature>
<evidence type="ECO:0000313" key="10">
    <source>
        <dbReference type="EMBL" id="PVE47901.1"/>
    </source>
</evidence>
<dbReference type="EMBL" id="QDDR01000003">
    <property type="protein sequence ID" value="PVE47901.1"/>
    <property type="molecule type" value="Genomic_DNA"/>
</dbReference>
<keyword evidence="4" id="KW-0808">Transferase</keyword>
<proteinExistence type="predicted"/>
<keyword evidence="6 10" id="KW-0418">Kinase</keyword>
<accession>A0A2T7UTK0</accession>
<sequence length="343" mass="36247">MDSGAEVVFDRASRLASRILGTPIALLSVVDSKRQFFKSSVGLDEGLTGTPLSHSFCQYVVSRGAPLAVSDARVHPLLASNGAVPDLQVIAYLGVPVRDGEGQVLGSLCAIDHEPREWTERDLADLTDLATIVETEIALRRVVVERQLLIQELNHRVKNLFSVVGGIVRMSRATGESASALSDRLQALSRAHALIAPAIHANQPAEAGTTLRALIGTLLAPWDSEGQAWQIQGGDLTIGARATTALTLAFHELATNAAKYGALSDDTPGARLSIDWVIGDEDLRLTWAECGVEAVAAAAAPAGFGTQLIGLTLQGQLGGRVDTCHDDSTLRHVITLPLSALAH</sequence>
<dbReference type="PANTHER" id="PTHR41523">
    <property type="entry name" value="TWO-COMPONENT SYSTEM SENSOR PROTEIN"/>
    <property type="match status" value="1"/>
</dbReference>
<dbReference type="SMART" id="SM00911">
    <property type="entry name" value="HWE_HK"/>
    <property type="match status" value="1"/>
</dbReference>
<dbReference type="InterPro" id="IPR003018">
    <property type="entry name" value="GAF"/>
</dbReference>
<dbReference type="InterPro" id="IPR011102">
    <property type="entry name" value="Sig_transdc_His_kinase_HWE"/>
</dbReference>
<evidence type="ECO:0000256" key="1">
    <source>
        <dbReference type="ARBA" id="ARBA00000085"/>
    </source>
</evidence>
<evidence type="ECO:0000259" key="9">
    <source>
        <dbReference type="SMART" id="SM00911"/>
    </source>
</evidence>
<feature type="domain" description="GAF" evidence="8">
    <location>
        <begin position="4"/>
        <end position="147"/>
    </location>
</feature>
<dbReference type="Gene3D" id="3.30.450.40">
    <property type="match status" value="1"/>
</dbReference>
<organism evidence="10 11">
    <name type="scientific">Pararhodobacter aggregans</name>
    <dbReference type="NCBI Taxonomy" id="404875"/>
    <lineage>
        <taxon>Bacteria</taxon>
        <taxon>Pseudomonadati</taxon>
        <taxon>Pseudomonadota</taxon>
        <taxon>Alphaproteobacteria</taxon>
        <taxon>Rhodobacterales</taxon>
        <taxon>Paracoccaceae</taxon>
        <taxon>Pararhodobacter</taxon>
    </lineage>
</organism>
<dbReference type="PANTHER" id="PTHR41523:SF8">
    <property type="entry name" value="ETHYLENE RESPONSE SENSOR PROTEIN"/>
    <property type="match status" value="1"/>
</dbReference>
<keyword evidence="11" id="KW-1185">Reference proteome</keyword>
<dbReference type="InterPro" id="IPR036890">
    <property type="entry name" value="HATPase_C_sf"/>
</dbReference>
<dbReference type="EC" id="2.7.13.3" evidence="2"/>
<evidence type="ECO:0000256" key="7">
    <source>
        <dbReference type="ARBA" id="ARBA00022840"/>
    </source>
</evidence>
<reference evidence="10 11" key="1">
    <citation type="journal article" date="2011" name="Syst. Appl. Microbiol.">
        <title>Defluviimonas denitrificans gen. nov., sp. nov., and Pararhodobacter aggregans gen. nov., sp. nov., non-phototrophic Rhodobacteraceae from the biofilter of a marine aquaculture.</title>
        <authorList>
            <person name="Foesel B.U."/>
            <person name="Drake H.L."/>
            <person name="Schramm A."/>
        </authorList>
    </citation>
    <scope>NUCLEOTIDE SEQUENCE [LARGE SCALE GENOMIC DNA]</scope>
    <source>
        <strain evidence="10 11">D1-19</strain>
    </source>
</reference>
<dbReference type="SMART" id="SM00065">
    <property type="entry name" value="GAF"/>
    <property type="match status" value="1"/>
</dbReference>
<evidence type="ECO:0000313" key="11">
    <source>
        <dbReference type="Proteomes" id="UP000244810"/>
    </source>
</evidence>
<dbReference type="Pfam" id="PF07536">
    <property type="entry name" value="HWE_HK"/>
    <property type="match status" value="1"/>
</dbReference>
<keyword evidence="5" id="KW-0547">Nucleotide-binding</keyword>
<protein>
    <recommendedName>
        <fullName evidence="2">histidine kinase</fullName>
        <ecNumber evidence="2">2.7.13.3</ecNumber>
    </recommendedName>
</protein>
<dbReference type="SUPFAM" id="SSF55781">
    <property type="entry name" value="GAF domain-like"/>
    <property type="match status" value="1"/>
</dbReference>
<name>A0A2T7UTK0_9RHOB</name>
<dbReference type="AlphaFoldDB" id="A0A2T7UTK0"/>
<evidence type="ECO:0000256" key="3">
    <source>
        <dbReference type="ARBA" id="ARBA00022553"/>
    </source>
</evidence>
<keyword evidence="7" id="KW-0067">ATP-binding</keyword>
<dbReference type="Gene3D" id="3.30.565.10">
    <property type="entry name" value="Histidine kinase-like ATPase, C-terminal domain"/>
    <property type="match status" value="1"/>
</dbReference>
<comment type="catalytic activity">
    <reaction evidence="1">
        <text>ATP + protein L-histidine = ADP + protein N-phospho-L-histidine.</text>
        <dbReference type="EC" id="2.7.13.3"/>
    </reaction>
</comment>
<dbReference type="Proteomes" id="UP000244810">
    <property type="component" value="Unassembled WGS sequence"/>
</dbReference>
<evidence type="ECO:0000256" key="2">
    <source>
        <dbReference type="ARBA" id="ARBA00012438"/>
    </source>
</evidence>
<evidence type="ECO:0000256" key="4">
    <source>
        <dbReference type="ARBA" id="ARBA00022679"/>
    </source>
</evidence>
<dbReference type="RefSeq" id="WP_107751274.1">
    <property type="nucleotide sequence ID" value="NZ_QBKF01000004.1"/>
</dbReference>
<keyword evidence="3" id="KW-0597">Phosphoprotein</keyword>
<evidence type="ECO:0000256" key="5">
    <source>
        <dbReference type="ARBA" id="ARBA00022741"/>
    </source>
</evidence>
<evidence type="ECO:0000256" key="6">
    <source>
        <dbReference type="ARBA" id="ARBA00022777"/>
    </source>
</evidence>